<evidence type="ECO:0000256" key="4">
    <source>
        <dbReference type="ARBA" id="ARBA00022496"/>
    </source>
</evidence>
<dbReference type="SUPFAM" id="SSF56935">
    <property type="entry name" value="Porins"/>
    <property type="match status" value="1"/>
</dbReference>
<keyword evidence="5 11" id="KW-0812">Transmembrane</keyword>
<keyword evidence="14" id="KW-1185">Reference proteome</keyword>
<feature type="domain" description="TonB-dependent receptor-like beta-barrel" evidence="12">
    <location>
        <begin position="18"/>
        <end position="403"/>
    </location>
</feature>
<keyword evidence="6" id="KW-0408">Iron</keyword>
<name>A0A366MQE6_9BACT</name>
<dbReference type="GO" id="GO:0006826">
    <property type="term" value="P:iron ion transport"/>
    <property type="evidence" value="ECO:0007669"/>
    <property type="project" value="UniProtKB-KW"/>
</dbReference>
<evidence type="ECO:0000256" key="1">
    <source>
        <dbReference type="ARBA" id="ARBA00004571"/>
    </source>
</evidence>
<comment type="caution">
    <text evidence="13">The sequence shown here is derived from an EMBL/GenBank/DDBJ whole genome shotgun (WGS) entry which is preliminary data.</text>
</comment>
<dbReference type="EMBL" id="PDKB01000015">
    <property type="protein sequence ID" value="RBQ28518.1"/>
    <property type="molecule type" value="Genomic_DNA"/>
</dbReference>
<keyword evidence="13" id="KW-0675">Receptor</keyword>
<dbReference type="InterPro" id="IPR036942">
    <property type="entry name" value="Beta-barrel_TonB_sf"/>
</dbReference>
<evidence type="ECO:0000256" key="3">
    <source>
        <dbReference type="ARBA" id="ARBA00022452"/>
    </source>
</evidence>
<evidence type="ECO:0000256" key="5">
    <source>
        <dbReference type="ARBA" id="ARBA00022692"/>
    </source>
</evidence>
<dbReference type="PROSITE" id="PS52016">
    <property type="entry name" value="TONB_DEPENDENT_REC_3"/>
    <property type="match status" value="1"/>
</dbReference>
<dbReference type="Gene3D" id="2.40.170.20">
    <property type="entry name" value="TonB-dependent receptor, beta-barrel domain"/>
    <property type="match status" value="1"/>
</dbReference>
<accession>A0A366MQE6</accession>
<evidence type="ECO:0000256" key="2">
    <source>
        <dbReference type="ARBA" id="ARBA00022448"/>
    </source>
</evidence>
<gene>
    <name evidence="13" type="ORF">CRU91_09160</name>
</gene>
<dbReference type="PANTHER" id="PTHR32552">
    <property type="entry name" value="FERRICHROME IRON RECEPTOR-RELATED"/>
    <property type="match status" value="1"/>
</dbReference>
<keyword evidence="7" id="KW-0406">Ion transport</keyword>
<comment type="subcellular location">
    <subcellularLocation>
        <location evidence="1 11">Cell outer membrane</location>
        <topology evidence="1 11">Multi-pass membrane protein</topology>
    </subcellularLocation>
</comment>
<dbReference type="PANTHER" id="PTHR32552:SF81">
    <property type="entry name" value="TONB-DEPENDENT OUTER MEMBRANE RECEPTOR"/>
    <property type="match status" value="1"/>
</dbReference>
<keyword evidence="3 11" id="KW-1134">Transmembrane beta strand</keyword>
<evidence type="ECO:0000259" key="12">
    <source>
        <dbReference type="Pfam" id="PF00593"/>
    </source>
</evidence>
<dbReference type="InterPro" id="IPR039426">
    <property type="entry name" value="TonB-dep_rcpt-like"/>
</dbReference>
<comment type="similarity">
    <text evidence="11">Belongs to the TonB-dependent receptor family.</text>
</comment>
<organism evidence="13 14">
    <name type="scientific">Aliarcobacter vitoriensis</name>
    <dbReference type="NCBI Taxonomy" id="2011099"/>
    <lineage>
        <taxon>Bacteria</taxon>
        <taxon>Pseudomonadati</taxon>
        <taxon>Campylobacterota</taxon>
        <taxon>Epsilonproteobacteria</taxon>
        <taxon>Campylobacterales</taxon>
        <taxon>Arcobacteraceae</taxon>
        <taxon>Aliarcobacter</taxon>
    </lineage>
</organism>
<dbReference type="RefSeq" id="WP_113894928.1">
    <property type="nucleotide sequence ID" value="NZ_PDKB01000015.1"/>
</dbReference>
<dbReference type="GO" id="GO:0009279">
    <property type="term" value="C:cell outer membrane"/>
    <property type="evidence" value="ECO:0007669"/>
    <property type="project" value="UniProtKB-SubCell"/>
</dbReference>
<evidence type="ECO:0000256" key="8">
    <source>
        <dbReference type="ARBA" id="ARBA00023077"/>
    </source>
</evidence>
<evidence type="ECO:0000256" key="10">
    <source>
        <dbReference type="ARBA" id="ARBA00023237"/>
    </source>
</evidence>
<reference evidence="13 14" key="1">
    <citation type="submission" date="2017-10" db="EMBL/GenBank/DDBJ databases">
        <title>Genomics of the genus Arcobacter.</title>
        <authorList>
            <person name="Perez-Cataluna A."/>
            <person name="Figueras M.J."/>
        </authorList>
    </citation>
    <scope>NUCLEOTIDE SEQUENCE [LARGE SCALE GENOMIC DNA]</scope>
    <source>
        <strain evidence="13 14">CECT 9230</strain>
    </source>
</reference>
<feature type="non-terminal residue" evidence="13">
    <location>
        <position position="1"/>
    </location>
</feature>
<evidence type="ECO:0000313" key="14">
    <source>
        <dbReference type="Proteomes" id="UP000252669"/>
    </source>
</evidence>
<keyword evidence="4" id="KW-0410">Iron transport</keyword>
<dbReference type="OrthoDB" id="9763670at2"/>
<evidence type="ECO:0000256" key="6">
    <source>
        <dbReference type="ARBA" id="ARBA00023004"/>
    </source>
</evidence>
<keyword evidence="10 11" id="KW-0998">Cell outer membrane</keyword>
<evidence type="ECO:0000256" key="9">
    <source>
        <dbReference type="ARBA" id="ARBA00023136"/>
    </source>
</evidence>
<evidence type="ECO:0000256" key="11">
    <source>
        <dbReference type="PROSITE-ProRule" id="PRU01360"/>
    </source>
</evidence>
<proteinExistence type="inferred from homology"/>
<evidence type="ECO:0000313" key="13">
    <source>
        <dbReference type="EMBL" id="RBQ28518.1"/>
    </source>
</evidence>
<dbReference type="Pfam" id="PF00593">
    <property type="entry name" value="TonB_dep_Rec_b-barrel"/>
    <property type="match status" value="1"/>
</dbReference>
<sequence length="437" mass="49467">RKDAENVSFEMPTSEKTKLNSQALNISYETEKVKFDSTTTHKKVKVDGDYDVDNMSGNSFDGLRQWNVTDFETTTQEFKLSSKNQDIKWVTGLYLDKEDREQGPYGYESDYYGSVYQANYKSSATSKTQAVFGQVIIPIIEKVDLTLGGRYQRIKKEVDADVKRIWGGNPIGEFSYKDEKTWNSFLPKAALTYKINDNLTTYVSISKGYLPGGLNYTPSNATTNLSKENTFEPQKSINYEIGAKYIGDSFALNTAIFRMDIKDVHAYYVDNIGNFFVDNAKEGHSQGIEVDGTYFLTDNWSIFGSLGLIQAKYDDFDNGKRKFNGERIQETPNYTANLGVSYLADSGIYGRVDLYAQGSNNFFNSSYNSGEGKIIKTDGGITANAKIGYKFKDWDIYGYIKNITNEDYVTSFMERDGNAWIGFNEPRKFGIGAIYKF</sequence>
<keyword evidence="9 11" id="KW-0472">Membrane</keyword>
<evidence type="ECO:0000256" key="7">
    <source>
        <dbReference type="ARBA" id="ARBA00023065"/>
    </source>
</evidence>
<dbReference type="InterPro" id="IPR000531">
    <property type="entry name" value="Beta-barrel_TonB"/>
</dbReference>
<keyword evidence="2 11" id="KW-0813">Transport</keyword>
<keyword evidence="8" id="KW-0798">TonB box</keyword>
<protein>
    <submittedName>
        <fullName evidence="13">TonB-dependent siderophore receptor</fullName>
    </submittedName>
</protein>
<dbReference type="Proteomes" id="UP000252669">
    <property type="component" value="Unassembled WGS sequence"/>
</dbReference>
<dbReference type="AlphaFoldDB" id="A0A366MQE6"/>